<sequence>MSALLFSALSRLRRLASLLRVGALSCAMLALSIPVAGIAPAIAQEEAAPVLRQPPPGYEKELLRLSEVLGSLAFLRTLCNAGDAQQWRERMAALMESEARDAEGRARIAGAFNQGYRAFSVTYRTCTPAAREAITRYLAEGERLTRAIAQRFGG</sequence>
<keyword evidence="2" id="KW-1185">Reference proteome</keyword>
<evidence type="ECO:0000313" key="2">
    <source>
        <dbReference type="Proteomes" id="UP000537592"/>
    </source>
</evidence>
<accession>A0A7W5Z1C3</accession>
<name>A0A7W5Z1C3_9HYPH</name>
<dbReference type="AlphaFoldDB" id="A0A7W5Z1C3"/>
<proteinExistence type="predicted"/>
<dbReference type="EMBL" id="JACICC010000001">
    <property type="protein sequence ID" value="MBB3808270.1"/>
    <property type="molecule type" value="Genomic_DNA"/>
</dbReference>
<dbReference type="InterPro" id="IPR012645">
    <property type="entry name" value="CHP02301"/>
</dbReference>
<dbReference type="RefSeq" id="WP_246374377.1">
    <property type="nucleotide sequence ID" value="NZ_JACICC010000001.1"/>
</dbReference>
<comment type="caution">
    <text evidence="1">The sequence shown here is derived from an EMBL/GenBank/DDBJ whole genome shotgun (WGS) entry which is preliminary data.</text>
</comment>
<gene>
    <name evidence="1" type="ORF">FHS81_000324</name>
</gene>
<dbReference type="Proteomes" id="UP000537592">
    <property type="component" value="Unassembled WGS sequence"/>
</dbReference>
<evidence type="ECO:0000313" key="1">
    <source>
        <dbReference type="EMBL" id="MBB3808270.1"/>
    </source>
</evidence>
<dbReference type="NCBIfam" id="TIGR02301">
    <property type="entry name" value="TIGR02301 family protein"/>
    <property type="match status" value="1"/>
</dbReference>
<organism evidence="1 2">
    <name type="scientific">Pseudochelatococcus contaminans</name>
    <dbReference type="NCBI Taxonomy" id="1538103"/>
    <lineage>
        <taxon>Bacteria</taxon>
        <taxon>Pseudomonadati</taxon>
        <taxon>Pseudomonadota</taxon>
        <taxon>Alphaproteobacteria</taxon>
        <taxon>Hyphomicrobiales</taxon>
        <taxon>Chelatococcaceae</taxon>
        <taxon>Pseudochelatococcus</taxon>
    </lineage>
</organism>
<dbReference type="Pfam" id="PF09539">
    <property type="entry name" value="DUF2385"/>
    <property type="match status" value="1"/>
</dbReference>
<reference evidence="1 2" key="1">
    <citation type="submission" date="2020-08" db="EMBL/GenBank/DDBJ databases">
        <title>Genomic Encyclopedia of Type Strains, Phase IV (KMG-IV): sequencing the most valuable type-strain genomes for metagenomic binning, comparative biology and taxonomic classification.</title>
        <authorList>
            <person name="Goeker M."/>
        </authorList>
    </citation>
    <scope>NUCLEOTIDE SEQUENCE [LARGE SCALE GENOMIC DNA]</scope>
    <source>
        <strain evidence="1 2">DSM 28760</strain>
    </source>
</reference>
<protein>
    <submittedName>
        <fullName evidence="1">Uncharacterized protein (TIGR02301 family)</fullName>
    </submittedName>
</protein>